<sequence>MNSENEALQNRQHRNLIAIRQAYEDAEVALNSMTDFEEAYQLATQLADGLRTLADAAALARARSAAQISEAEALSLAGLATKLGVSKARASQLLRAARGREEKKSADR</sequence>
<dbReference type="Proteomes" id="UP000295157">
    <property type="component" value="Unassembled WGS sequence"/>
</dbReference>
<proteinExistence type="predicted"/>
<dbReference type="AlphaFoldDB" id="A0A4R4MN81"/>
<dbReference type="RefSeq" id="WP_132340851.1">
    <property type="nucleotide sequence ID" value="NZ_SMJZ01000265.1"/>
</dbReference>
<accession>A0A4R4MN81</accession>
<gene>
    <name evidence="1" type="ORF">E1267_39825</name>
</gene>
<evidence type="ECO:0000313" key="1">
    <source>
        <dbReference type="EMBL" id="TDB97420.1"/>
    </source>
</evidence>
<comment type="caution">
    <text evidence="1">The sequence shown here is derived from an EMBL/GenBank/DDBJ whole genome shotgun (WGS) entry which is preliminary data.</text>
</comment>
<organism evidence="1 2">
    <name type="scientific">Nonomuraea longispora</name>
    <dbReference type="NCBI Taxonomy" id="1848320"/>
    <lineage>
        <taxon>Bacteria</taxon>
        <taxon>Bacillati</taxon>
        <taxon>Actinomycetota</taxon>
        <taxon>Actinomycetes</taxon>
        <taxon>Streptosporangiales</taxon>
        <taxon>Streptosporangiaceae</taxon>
        <taxon>Nonomuraea</taxon>
    </lineage>
</organism>
<reference evidence="1 2" key="1">
    <citation type="submission" date="2019-02" db="EMBL/GenBank/DDBJ databases">
        <title>Draft genome sequences of novel Actinobacteria.</title>
        <authorList>
            <person name="Sahin N."/>
            <person name="Ay H."/>
            <person name="Saygin H."/>
        </authorList>
    </citation>
    <scope>NUCLEOTIDE SEQUENCE [LARGE SCALE GENOMIC DNA]</scope>
    <source>
        <strain evidence="1 2">KC201</strain>
    </source>
</reference>
<dbReference type="EMBL" id="SMJZ01000265">
    <property type="protein sequence ID" value="TDB97420.1"/>
    <property type="molecule type" value="Genomic_DNA"/>
</dbReference>
<keyword evidence="2" id="KW-1185">Reference proteome</keyword>
<name>A0A4R4MN81_9ACTN</name>
<evidence type="ECO:0000313" key="2">
    <source>
        <dbReference type="Proteomes" id="UP000295157"/>
    </source>
</evidence>
<protein>
    <submittedName>
        <fullName evidence="1">Uncharacterized protein</fullName>
    </submittedName>
</protein>